<gene>
    <name evidence="5" type="ORF">WDZ17_01710</name>
</gene>
<feature type="compositionally biased region" description="Basic residues" evidence="3">
    <location>
        <begin position="1"/>
        <end position="12"/>
    </location>
</feature>
<accession>A0ABU8RG65</accession>
<keyword evidence="2" id="KW-0560">Oxidoreductase</keyword>
<evidence type="ECO:0000313" key="5">
    <source>
        <dbReference type="EMBL" id="MEJ5944013.1"/>
    </source>
</evidence>
<protein>
    <submittedName>
        <fullName evidence="5">SDR family NAD(P)-dependent oxidoreductase</fullName>
    </submittedName>
</protein>
<dbReference type="PANTHER" id="PTHR44196">
    <property type="entry name" value="DEHYDROGENASE/REDUCTASE SDR FAMILY MEMBER 7B"/>
    <property type="match status" value="1"/>
</dbReference>
<evidence type="ECO:0000313" key="6">
    <source>
        <dbReference type="Proteomes" id="UP001387100"/>
    </source>
</evidence>
<dbReference type="Gene3D" id="3.40.50.720">
    <property type="entry name" value="NAD(P)-binding Rossmann-like Domain"/>
    <property type="match status" value="1"/>
</dbReference>
<dbReference type="RefSeq" id="WP_339573403.1">
    <property type="nucleotide sequence ID" value="NZ_JBBIAA010000001.1"/>
</dbReference>
<keyword evidence="6" id="KW-1185">Reference proteome</keyword>
<comment type="caution">
    <text evidence="5">The sequence shown here is derived from an EMBL/GenBank/DDBJ whole genome shotgun (WGS) entry which is preliminary data.</text>
</comment>
<dbReference type="PRINTS" id="PR00081">
    <property type="entry name" value="GDHRDH"/>
</dbReference>
<feature type="region of interest" description="Disordered" evidence="3">
    <location>
        <begin position="1"/>
        <end position="21"/>
    </location>
</feature>
<organism evidence="5 6">
    <name type="scientific">Pseudokineococcus basanitobsidens</name>
    <dbReference type="NCBI Taxonomy" id="1926649"/>
    <lineage>
        <taxon>Bacteria</taxon>
        <taxon>Bacillati</taxon>
        <taxon>Actinomycetota</taxon>
        <taxon>Actinomycetes</taxon>
        <taxon>Kineosporiales</taxon>
        <taxon>Kineosporiaceae</taxon>
        <taxon>Pseudokineococcus</taxon>
    </lineage>
</organism>
<dbReference type="PANTHER" id="PTHR44196:SF1">
    <property type="entry name" value="DEHYDROGENASE_REDUCTASE SDR FAMILY MEMBER 7B"/>
    <property type="match status" value="1"/>
</dbReference>
<proteinExistence type="inferred from homology"/>
<evidence type="ECO:0000256" key="3">
    <source>
        <dbReference type="SAM" id="MobiDB-lite"/>
    </source>
</evidence>
<comment type="similarity">
    <text evidence="1">Belongs to the short-chain dehydrogenases/reductases (SDR) family.</text>
</comment>
<dbReference type="InterPro" id="IPR002347">
    <property type="entry name" value="SDR_fam"/>
</dbReference>
<reference evidence="5 6" key="1">
    <citation type="journal article" date="2017" name="Int. J. Syst. Evol. Microbiol.">
        <title>Pseudokineococcus basanitobsidens sp. nov., isolated from volcanic rock.</title>
        <authorList>
            <person name="Lee D.W."/>
            <person name="Park M.Y."/>
            <person name="Kim J.J."/>
            <person name="Kim B.S."/>
        </authorList>
    </citation>
    <scope>NUCLEOTIDE SEQUENCE [LARGE SCALE GENOMIC DNA]</scope>
    <source>
        <strain evidence="5 6">DSM 103726</strain>
    </source>
</reference>
<dbReference type="InterPro" id="IPR057326">
    <property type="entry name" value="KR_dom"/>
</dbReference>
<dbReference type="SUPFAM" id="SSF51735">
    <property type="entry name" value="NAD(P)-binding Rossmann-fold domains"/>
    <property type="match status" value="1"/>
</dbReference>
<dbReference type="Pfam" id="PF00106">
    <property type="entry name" value="adh_short"/>
    <property type="match status" value="1"/>
</dbReference>
<evidence type="ECO:0000259" key="4">
    <source>
        <dbReference type="SMART" id="SM00822"/>
    </source>
</evidence>
<dbReference type="Proteomes" id="UP001387100">
    <property type="component" value="Unassembled WGS sequence"/>
</dbReference>
<dbReference type="EMBL" id="JBBIAA010000001">
    <property type="protein sequence ID" value="MEJ5944013.1"/>
    <property type="molecule type" value="Genomic_DNA"/>
</dbReference>
<dbReference type="InterPro" id="IPR036291">
    <property type="entry name" value="NAD(P)-bd_dom_sf"/>
</dbReference>
<name>A0ABU8RG65_9ACTN</name>
<feature type="region of interest" description="Disordered" evidence="3">
    <location>
        <begin position="291"/>
        <end position="320"/>
    </location>
</feature>
<feature type="compositionally biased region" description="Basic and acidic residues" evidence="3">
    <location>
        <begin position="301"/>
        <end position="313"/>
    </location>
</feature>
<sequence>MSRSTSRTRRRAAGTGGPEGLPEVVLVTGASSGIGRATALALARPGAALALAARGQQGLDAVAADCRARGARVSTHALDVGEDAAVEAAVAEVARREGRLDAVVHCAAVVAYGDLTEVPAEVFDRVVRTDVLGTANVARHALRRFRAQDAGTLVLLGSVLGQITAPWMSAYGTSKWAVRGLARTLVVENRPWRDVHVRVVSPGGVETPVYRRAATYLGRHGKPPLPVYRPGTVADRVLRVLARPAAAQRDTRAGWANPLMVAGFTLLPGVYDALVGPLLRLLGLDRRPVQDTEGNVMAPSERTDPDGRQEPARRRTRAAR</sequence>
<evidence type="ECO:0000256" key="1">
    <source>
        <dbReference type="ARBA" id="ARBA00006484"/>
    </source>
</evidence>
<feature type="domain" description="Ketoreductase" evidence="4">
    <location>
        <begin position="23"/>
        <end position="195"/>
    </location>
</feature>
<dbReference type="SMART" id="SM00822">
    <property type="entry name" value="PKS_KR"/>
    <property type="match status" value="1"/>
</dbReference>
<evidence type="ECO:0000256" key="2">
    <source>
        <dbReference type="ARBA" id="ARBA00023002"/>
    </source>
</evidence>